<feature type="binding site" evidence="5">
    <location>
        <position position="23"/>
    </location>
    <ligand>
        <name>Fe cation</name>
        <dbReference type="ChEBI" id="CHEBI:24875"/>
        <label>1</label>
    </ligand>
</feature>
<evidence type="ECO:0000256" key="4">
    <source>
        <dbReference type="ARBA" id="ARBA00023004"/>
    </source>
</evidence>
<dbReference type="EC" id="1.16.3.1" evidence="6"/>
<dbReference type="GO" id="GO:0004322">
    <property type="term" value="F:ferroxidase activity"/>
    <property type="evidence" value="ECO:0007669"/>
    <property type="project" value="UniProtKB-EC"/>
</dbReference>
<proteinExistence type="inferred from homology"/>
<keyword evidence="2 6" id="KW-0409">Iron storage</keyword>
<dbReference type="InterPro" id="IPR009040">
    <property type="entry name" value="Ferritin-like_diiron"/>
</dbReference>
<protein>
    <recommendedName>
        <fullName evidence="6">Ferritin</fullName>
        <ecNumber evidence="6">1.16.3.1</ecNumber>
    </recommendedName>
</protein>
<evidence type="ECO:0000313" key="8">
    <source>
        <dbReference type="EMBL" id="MDE48934.1"/>
    </source>
</evidence>
<dbReference type="InterPro" id="IPR008331">
    <property type="entry name" value="Ferritin_DPS_dom"/>
</dbReference>
<comment type="similarity">
    <text evidence="1 6">Belongs to the ferritin family.</text>
</comment>
<dbReference type="Pfam" id="PF00210">
    <property type="entry name" value="Ferritin"/>
    <property type="match status" value="1"/>
</dbReference>
<dbReference type="PANTHER" id="PTHR11431">
    <property type="entry name" value="FERRITIN"/>
    <property type="match status" value="1"/>
</dbReference>
<name>A0A6G1SEK9_9ACAR</name>
<accession>A0A6G1SEK9</accession>
<feature type="binding site" evidence="5">
    <location>
        <position position="103"/>
    </location>
    <ligand>
        <name>Fe cation</name>
        <dbReference type="ChEBI" id="CHEBI:24875"/>
        <label>1</label>
    </ligand>
</feature>
<dbReference type="Gene3D" id="1.20.1260.10">
    <property type="match status" value="1"/>
</dbReference>
<evidence type="ECO:0000256" key="3">
    <source>
        <dbReference type="ARBA" id="ARBA00022723"/>
    </source>
</evidence>
<dbReference type="GO" id="GO:0005737">
    <property type="term" value="C:cytoplasm"/>
    <property type="evidence" value="ECO:0007669"/>
    <property type="project" value="TreeGrafter"/>
</dbReference>
<dbReference type="PROSITE" id="PS00204">
    <property type="entry name" value="FERRITIN_2"/>
    <property type="match status" value="1"/>
</dbReference>
<evidence type="ECO:0000259" key="7">
    <source>
        <dbReference type="PROSITE" id="PS50905"/>
    </source>
</evidence>
<dbReference type="InterPro" id="IPR012347">
    <property type="entry name" value="Ferritin-like"/>
</dbReference>
<dbReference type="FunFam" id="1.20.1260.10:FF:000002">
    <property type="entry name" value="Ferritin, mitochondrial"/>
    <property type="match status" value="1"/>
</dbReference>
<comment type="catalytic activity">
    <reaction evidence="6">
        <text>4 Fe(2+) + O2 + 4 H(+) = 4 Fe(3+) + 2 H2O</text>
        <dbReference type="Rhea" id="RHEA:11148"/>
        <dbReference type="ChEBI" id="CHEBI:15377"/>
        <dbReference type="ChEBI" id="CHEBI:15378"/>
        <dbReference type="ChEBI" id="CHEBI:15379"/>
        <dbReference type="ChEBI" id="CHEBI:29033"/>
        <dbReference type="ChEBI" id="CHEBI:29034"/>
        <dbReference type="EC" id="1.16.3.1"/>
    </reaction>
</comment>
<feature type="domain" description="Ferritin-like diiron" evidence="7">
    <location>
        <begin position="6"/>
        <end position="155"/>
    </location>
</feature>
<dbReference type="SUPFAM" id="SSF47240">
    <property type="entry name" value="Ferritin-like"/>
    <property type="match status" value="1"/>
</dbReference>
<dbReference type="AlphaFoldDB" id="A0A6G1SEK9"/>
<organism evidence="8">
    <name type="scientific">Aceria tosichella</name>
    <name type="common">wheat curl mite</name>
    <dbReference type="NCBI Taxonomy" id="561515"/>
    <lineage>
        <taxon>Eukaryota</taxon>
        <taxon>Metazoa</taxon>
        <taxon>Ecdysozoa</taxon>
        <taxon>Arthropoda</taxon>
        <taxon>Chelicerata</taxon>
        <taxon>Arachnida</taxon>
        <taxon>Acari</taxon>
        <taxon>Acariformes</taxon>
        <taxon>Trombidiformes</taxon>
        <taxon>Prostigmata</taxon>
        <taxon>Eupodina</taxon>
        <taxon>Eriophyoidea</taxon>
        <taxon>Eriophyidae</taxon>
        <taxon>Eriophyinae</taxon>
        <taxon>Aceriini</taxon>
        <taxon>Aceria</taxon>
    </lineage>
</organism>
<reference evidence="8" key="1">
    <citation type="submission" date="2018-10" db="EMBL/GenBank/DDBJ databases">
        <title>Transcriptome assembly of Aceria tosichella (Wheat curl mite) Type 2.</title>
        <authorList>
            <person name="Scully E.D."/>
            <person name="Geib S.M."/>
            <person name="Palmer N.A."/>
            <person name="Gupta A.K."/>
            <person name="Sarath G."/>
            <person name="Tatineni S."/>
        </authorList>
    </citation>
    <scope>NUCLEOTIDE SEQUENCE</scope>
    <source>
        <strain evidence="8">LincolnNE</strain>
    </source>
</reference>
<dbReference type="GO" id="GO:0008199">
    <property type="term" value="F:ferric iron binding"/>
    <property type="evidence" value="ECO:0007669"/>
    <property type="project" value="InterPro"/>
</dbReference>
<keyword evidence="3 5" id="KW-0479">Metal-binding</keyword>
<dbReference type="CDD" id="cd01056">
    <property type="entry name" value="Euk_Ferritin"/>
    <property type="match status" value="1"/>
</dbReference>
<evidence type="ECO:0000256" key="5">
    <source>
        <dbReference type="PIRSR" id="PIRSR601519-1"/>
    </source>
</evidence>
<comment type="function">
    <text evidence="6">Stores iron in a soluble, non-toxic, readily available form. Important for iron homeostasis. Iron is taken up in the ferrous form and deposited as ferric hydroxides after oxidation.</text>
</comment>
<dbReference type="GO" id="GO:0006879">
    <property type="term" value="P:intracellular iron ion homeostasis"/>
    <property type="evidence" value="ECO:0007669"/>
    <property type="project" value="UniProtKB-KW"/>
</dbReference>
<sequence>MSLIRQNFHEDSEAAINKQINMELYASYVYLALAYQFDRHDVALEGFHKYFKDNSDEERGHAEKFMKYLNSRGGTIKLDPIQPPKKFDFKTGVEAMRAALQLERDVNESLLNLHRLASKHNDAHLTDFLEEEYLDEQVEAIKKIGDFVTNLERNGPGLGEYQFSKLTLEDS</sequence>
<evidence type="ECO:0000256" key="2">
    <source>
        <dbReference type="ARBA" id="ARBA00022434"/>
    </source>
</evidence>
<dbReference type="PANTHER" id="PTHR11431:SF75">
    <property type="entry name" value="FERRITIN"/>
    <property type="match status" value="1"/>
</dbReference>
<keyword evidence="6" id="KW-0560">Oxidoreductase</keyword>
<feature type="binding site" evidence="5">
    <location>
        <position position="61"/>
    </location>
    <ligand>
        <name>Fe cation</name>
        <dbReference type="ChEBI" id="CHEBI:24875"/>
        <label>1</label>
    </ligand>
</feature>
<dbReference type="InterPro" id="IPR001519">
    <property type="entry name" value="Ferritin"/>
</dbReference>
<dbReference type="InterPro" id="IPR014034">
    <property type="entry name" value="Ferritin_CS"/>
</dbReference>
<dbReference type="GO" id="GO:0008198">
    <property type="term" value="F:ferrous iron binding"/>
    <property type="evidence" value="ECO:0007669"/>
    <property type="project" value="TreeGrafter"/>
</dbReference>
<evidence type="ECO:0000256" key="6">
    <source>
        <dbReference type="RuleBase" id="RU361145"/>
    </source>
</evidence>
<dbReference type="PROSITE" id="PS50905">
    <property type="entry name" value="FERRITIN_LIKE"/>
    <property type="match status" value="1"/>
</dbReference>
<dbReference type="EMBL" id="GGYP01004163">
    <property type="protein sequence ID" value="MDE48934.1"/>
    <property type="molecule type" value="Transcribed_RNA"/>
</dbReference>
<dbReference type="InterPro" id="IPR009078">
    <property type="entry name" value="Ferritin-like_SF"/>
</dbReference>
<keyword evidence="4 5" id="KW-0408">Iron</keyword>
<evidence type="ECO:0000256" key="1">
    <source>
        <dbReference type="ARBA" id="ARBA00007513"/>
    </source>
</evidence>
<feature type="binding site" evidence="5">
    <location>
        <position position="58"/>
    </location>
    <ligand>
        <name>Fe cation</name>
        <dbReference type="ChEBI" id="CHEBI:24875"/>
        <label>1</label>
    </ligand>
</feature>
<feature type="binding site" evidence="5">
    <location>
        <position position="137"/>
    </location>
    <ligand>
        <name>Fe cation</name>
        <dbReference type="ChEBI" id="CHEBI:24875"/>
        <label>1</label>
    </ligand>
</feature>
<dbReference type="GO" id="GO:0006826">
    <property type="term" value="P:iron ion transport"/>
    <property type="evidence" value="ECO:0007669"/>
    <property type="project" value="InterPro"/>
</dbReference>
<gene>
    <name evidence="8" type="primary">FRIS_1</name>
    <name evidence="8" type="ORF">g.21086</name>
</gene>